<dbReference type="InterPro" id="IPR038418">
    <property type="entry name" value="6-PTP_synth/QueD_sf"/>
</dbReference>
<dbReference type="UniPathway" id="UPA00849">
    <property type="reaction ID" value="UER00819"/>
</dbReference>
<dbReference type="PIRSF" id="PIRSF006113">
    <property type="entry name" value="PTP_synth"/>
    <property type="match status" value="1"/>
</dbReference>
<dbReference type="OrthoDB" id="14045at2759"/>
<dbReference type="EMBL" id="VUJU01012412">
    <property type="protein sequence ID" value="KAF0707756.1"/>
    <property type="molecule type" value="Genomic_DNA"/>
</dbReference>
<feature type="active site" description="Charge relay system" evidence="10">
    <location>
        <position position="71"/>
    </location>
</feature>
<comment type="caution">
    <text evidence="12">The sequence shown here is derived from an EMBL/GenBank/DDBJ whole genome shotgun (WGS) entry which is preliminary data.</text>
</comment>
<proteinExistence type="inferred from homology"/>
<dbReference type="EC" id="4.2.3.12" evidence="9"/>
<keyword evidence="5 9" id="KW-0862">Zinc</keyword>
<dbReference type="GO" id="GO:0003874">
    <property type="term" value="F:6-pyruvoyltetrahydropterin synthase activity"/>
    <property type="evidence" value="ECO:0007669"/>
    <property type="project" value="UniProtKB-EC"/>
</dbReference>
<dbReference type="SUPFAM" id="SSF55620">
    <property type="entry name" value="Tetrahydrobiopterin biosynthesis enzymes-like"/>
    <property type="match status" value="1"/>
</dbReference>
<dbReference type="GO" id="GO:0070497">
    <property type="term" value="F:6-carboxytetrahydropterin synthase activity"/>
    <property type="evidence" value="ECO:0007669"/>
    <property type="project" value="TreeGrafter"/>
</dbReference>
<keyword evidence="7 9" id="KW-0456">Lyase</keyword>
<reference evidence="12 13" key="1">
    <citation type="submission" date="2019-08" db="EMBL/GenBank/DDBJ databases">
        <title>Whole genome of Aphis craccivora.</title>
        <authorList>
            <person name="Voronova N.V."/>
            <person name="Shulinski R.S."/>
            <person name="Bandarenka Y.V."/>
            <person name="Zhorov D.G."/>
            <person name="Warner D."/>
        </authorList>
    </citation>
    <scope>NUCLEOTIDE SEQUENCE [LARGE SCALE GENOMIC DNA]</scope>
    <source>
        <strain evidence="12">180601</strain>
        <tissue evidence="12">Whole Body</tissue>
    </source>
</reference>
<dbReference type="GO" id="GO:0006729">
    <property type="term" value="P:tetrahydrobiopterin biosynthetic process"/>
    <property type="evidence" value="ECO:0007669"/>
    <property type="project" value="UniProtKB-UniPathway"/>
</dbReference>
<keyword evidence="3 9" id="KW-0479">Metal-binding</keyword>
<sequence length="121" mass="14237">MIHTTIFKDFQFEAAHYLPNLPKEHKCNRLHGHSFFVRLEIKGEVKKDKGWIMDYNDIKLLFQPIYDQLDHYLLNDISGLENPTSEVLAKWIWDRLKPNLLALSAVMIKETCTSGCIYKEI</sequence>
<comment type="pathway">
    <text evidence="1 9">Cofactor biosynthesis; tetrahydrobiopterin biosynthesis; tetrahydrobiopterin from 7,8-dihydroneopterin triphosphate: step 1/3.</text>
</comment>
<dbReference type="Gene3D" id="3.30.479.10">
    <property type="entry name" value="6-pyruvoyl tetrahydropterin synthase/QueD"/>
    <property type="match status" value="1"/>
</dbReference>
<evidence type="ECO:0000256" key="9">
    <source>
        <dbReference type="PIRNR" id="PIRNR006113"/>
    </source>
</evidence>
<evidence type="ECO:0000256" key="10">
    <source>
        <dbReference type="PIRSR" id="PIRSR006113-1"/>
    </source>
</evidence>
<keyword evidence="13" id="KW-1185">Reference proteome</keyword>
<comment type="pathway">
    <text evidence="8">Purine metabolism.</text>
</comment>
<dbReference type="PANTHER" id="PTHR12589">
    <property type="entry name" value="PYRUVOYL TETRAHYDROBIOPTERIN SYNTHASE"/>
    <property type="match status" value="1"/>
</dbReference>
<keyword evidence="4" id="KW-0671">Queuosine biosynthesis</keyword>
<comment type="catalytic activity">
    <reaction evidence="9">
        <text>7,8-dihydroneopterin 3'-triphosphate = 6-pyruvoyl-5,6,7,8-tetrahydropterin + triphosphate + H(+)</text>
        <dbReference type="Rhea" id="RHEA:22048"/>
        <dbReference type="ChEBI" id="CHEBI:15378"/>
        <dbReference type="ChEBI" id="CHEBI:18036"/>
        <dbReference type="ChEBI" id="CHEBI:58462"/>
        <dbReference type="ChEBI" id="CHEBI:136564"/>
        <dbReference type="EC" id="4.2.3.12"/>
    </reaction>
</comment>
<feature type="active site" description="Charge relay system" evidence="10">
    <location>
        <position position="110"/>
    </location>
</feature>
<keyword evidence="6 9" id="KW-0783">Tetrahydrobiopterin biosynthesis</keyword>
<evidence type="ECO:0000256" key="5">
    <source>
        <dbReference type="ARBA" id="ARBA00022833"/>
    </source>
</evidence>
<dbReference type="GO" id="GO:0008616">
    <property type="term" value="P:tRNA queuosine(34) biosynthetic process"/>
    <property type="evidence" value="ECO:0007669"/>
    <property type="project" value="UniProtKB-KW"/>
</dbReference>
<feature type="binding site" evidence="11">
    <location>
        <position position="33"/>
    </location>
    <ligand>
        <name>Zn(2+)</name>
        <dbReference type="ChEBI" id="CHEBI:29105"/>
    </ligand>
</feature>
<feature type="binding site" evidence="11">
    <location>
        <position position="16"/>
    </location>
    <ligand>
        <name>Zn(2+)</name>
        <dbReference type="ChEBI" id="CHEBI:29105"/>
    </ligand>
</feature>
<comment type="similarity">
    <text evidence="2 9">Belongs to the PTPS family.</text>
</comment>
<evidence type="ECO:0000313" key="13">
    <source>
        <dbReference type="Proteomes" id="UP000478052"/>
    </source>
</evidence>
<evidence type="ECO:0000256" key="1">
    <source>
        <dbReference type="ARBA" id="ARBA00005126"/>
    </source>
</evidence>
<evidence type="ECO:0000256" key="11">
    <source>
        <dbReference type="PIRSR" id="PIRSR006113-2"/>
    </source>
</evidence>
<organism evidence="12 13">
    <name type="scientific">Aphis craccivora</name>
    <name type="common">Cowpea aphid</name>
    <dbReference type="NCBI Taxonomy" id="307492"/>
    <lineage>
        <taxon>Eukaryota</taxon>
        <taxon>Metazoa</taxon>
        <taxon>Ecdysozoa</taxon>
        <taxon>Arthropoda</taxon>
        <taxon>Hexapoda</taxon>
        <taxon>Insecta</taxon>
        <taxon>Pterygota</taxon>
        <taxon>Neoptera</taxon>
        <taxon>Paraneoptera</taxon>
        <taxon>Hemiptera</taxon>
        <taxon>Sternorrhyncha</taxon>
        <taxon>Aphidomorpha</taxon>
        <taxon>Aphidoidea</taxon>
        <taxon>Aphididae</taxon>
        <taxon>Aphidini</taxon>
        <taxon>Aphis</taxon>
        <taxon>Aphis</taxon>
    </lineage>
</organism>
<gene>
    <name evidence="12" type="ORF">FWK35_00029353</name>
</gene>
<feature type="binding site" evidence="11">
    <location>
        <position position="31"/>
    </location>
    <ligand>
        <name>Zn(2+)</name>
        <dbReference type="ChEBI" id="CHEBI:29105"/>
    </ligand>
</feature>
<comment type="cofactor">
    <cofactor evidence="9 11">
        <name>Zn(2+)</name>
        <dbReference type="ChEBI" id="CHEBI:29105"/>
    </cofactor>
    <text evidence="9 11">Binds 1 zinc ion per subunit.</text>
</comment>
<dbReference type="InterPro" id="IPR007115">
    <property type="entry name" value="6-PTP_synth/QueD"/>
</dbReference>
<accession>A0A6G0VSQ0</accession>
<dbReference type="Pfam" id="PF01242">
    <property type="entry name" value="PTPS"/>
    <property type="match status" value="1"/>
</dbReference>
<evidence type="ECO:0000256" key="2">
    <source>
        <dbReference type="ARBA" id="ARBA00009164"/>
    </source>
</evidence>
<evidence type="ECO:0000256" key="4">
    <source>
        <dbReference type="ARBA" id="ARBA00022785"/>
    </source>
</evidence>
<dbReference type="GO" id="GO:0046872">
    <property type="term" value="F:metal ion binding"/>
    <property type="evidence" value="ECO:0007669"/>
    <property type="project" value="UniProtKB-KW"/>
</dbReference>
<feature type="active site" description="Proton acceptor" evidence="10">
    <location>
        <position position="27"/>
    </location>
</feature>
<evidence type="ECO:0000313" key="12">
    <source>
        <dbReference type="EMBL" id="KAF0707756.1"/>
    </source>
</evidence>
<dbReference type="PANTHER" id="PTHR12589:SF7">
    <property type="entry name" value="6-PYRUVOYL TETRAHYDROBIOPTERIN SYNTHASE"/>
    <property type="match status" value="1"/>
</dbReference>
<evidence type="ECO:0000256" key="7">
    <source>
        <dbReference type="ARBA" id="ARBA00023239"/>
    </source>
</evidence>
<protein>
    <recommendedName>
        <fullName evidence="9">6-pyruvoyl tetrahydrobiopterin synthase</fullName>
        <shortName evidence="9">PTP synthase</shortName>
        <shortName evidence="9">PTPS</shortName>
        <ecNumber evidence="9">4.2.3.12</ecNumber>
    </recommendedName>
</protein>
<evidence type="ECO:0000256" key="6">
    <source>
        <dbReference type="ARBA" id="ARBA00023007"/>
    </source>
</evidence>
<evidence type="ECO:0000256" key="3">
    <source>
        <dbReference type="ARBA" id="ARBA00022723"/>
    </source>
</evidence>
<evidence type="ECO:0000256" key="8">
    <source>
        <dbReference type="ARBA" id="ARBA00025704"/>
    </source>
</evidence>
<dbReference type="Proteomes" id="UP000478052">
    <property type="component" value="Unassembled WGS sequence"/>
</dbReference>
<dbReference type="NCBIfam" id="TIGR03367">
    <property type="entry name" value="queuosine_QueD"/>
    <property type="match status" value="1"/>
</dbReference>
<dbReference type="AlphaFoldDB" id="A0A6G0VSQ0"/>
<name>A0A6G0VSQ0_APHCR</name>
<dbReference type="FunFam" id="3.30.479.10:FF:000001">
    <property type="entry name" value="6-carboxy-5,6,7,8-tetrahydropterin synthase"/>
    <property type="match status" value="1"/>
</dbReference>